<dbReference type="STRING" id="1124188.SAMN05444377_10364"/>
<dbReference type="Proteomes" id="UP000184147">
    <property type="component" value="Unassembled WGS sequence"/>
</dbReference>
<dbReference type="AlphaFoldDB" id="A0A1M4YDR0"/>
<accession>A0A1M4YDR0</accession>
<evidence type="ECO:0000313" key="2">
    <source>
        <dbReference type="Proteomes" id="UP000184147"/>
    </source>
</evidence>
<protein>
    <submittedName>
        <fullName evidence="1">Uncharacterized protein</fullName>
    </submittedName>
</protein>
<gene>
    <name evidence="1" type="ORF">SAMN05444377_10364</name>
</gene>
<keyword evidence="2" id="KW-1185">Reference proteome</keyword>
<dbReference type="EMBL" id="FQVQ01000003">
    <property type="protein sequence ID" value="SHF03869.1"/>
    <property type="molecule type" value="Genomic_DNA"/>
</dbReference>
<evidence type="ECO:0000313" key="1">
    <source>
        <dbReference type="EMBL" id="SHF03869.1"/>
    </source>
</evidence>
<organism evidence="1 2">
    <name type="scientific">Flavobacterium fontis</name>
    <dbReference type="NCBI Taxonomy" id="1124188"/>
    <lineage>
        <taxon>Bacteria</taxon>
        <taxon>Pseudomonadati</taxon>
        <taxon>Bacteroidota</taxon>
        <taxon>Flavobacteriia</taxon>
        <taxon>Flavobacteriales</taxon>
        <taxon>Flavobacteriaceae</taxon>
        <taxon>Flavobacterium</taxon>
    </lineage>
</organism>
<dbReference type="OrthoDB" id="1449265at2"/>
<proteinExistence type="predicted"/>
<reference evidence="1 2" key="1">
    <citation type="submission" date="2016-11" db="EMBL/GenBank/DDBJ databases">
        <authorList>
            <person name="Jaros S."/>
            <person name="Januszkiewicz K."/>
            <person name="Wedrychowicz H."/>
        </authorList>
    </citation>
    <scope>NUCLEOTIDE SEQUENCE [LARGE SCALE GENOMIC DNA]</scope>
    <source>
        <strain evidence="1 2">DSM 25660</strain>
    </source>
</reference>
<sequence>MSKLNYLLLLLPIFGHSQISILNDTIIVKKYNHLDYEIVASDTIKSMYENQKRFLINSHVTNENSLSNKSKLNELNLLTIPCFRLKRSANEFYDCDKSIEQFIAFEDHVKYMFTFIMSNNKIINLQIIPNPIFEIERINNPDSQLEVNGFRYREMILNDFTDDSDFFKFIQDDILSIKNSFIFGIYGIWDVIFEIENGELFANKFGFNSFIRMNANDYLNHYLGEIKIKELARGYYEDIDNLGTLEPIPCQNHKNEKLKTFIKILNN</sequence>
<name>A0A1M4YDR0_9FLAO</name>
<dbReference type="RefSeq" id="WP_073361792.1">
    <property type="nucleotide sequence ID" value="NZ_FQVQ01000003.1"/>
</dbReference>